<evidence type="ECO:0000256" key="1">
    <source>
        <dbReference type="SAM" id="SignalP"/>
    </source>
</evidence>
<reference evidence="2 3" key="1">
    <citation type="submission" date="2020-08" db="EMBL/GenBank/DDBJ databases">
        <title>Cohnella phylogeny.</title>
        <authorList>
            <person name="Dunlap C."/>
        </authorList>
    </citation>
    <scope>NUCLEOTIDE SEQUENCE [LARGE SCALE GENOMIC DNA]</scope>
    <source>
        <strain evidence="2 3">DSM 103658</strain>
    </source>
</reference>
<dbReference type="RefSeq" id="WP_185177898.1">
    <property type="nucleotide sequence ID" value="NZ_CBCSEP010000016.1"/>
</dbReference>
<proteinExistence type="predicted"/>
<dbReference type="AlphaFoldDB" id="A0A841T964"/>
<name>A0A841T964_9BACL</name>
<feature type="chain" id="PRO_5032591212" description="DUF3888 domain-containing protein" evidence="1">
    <location>
        <begin position="26"/>
        <end position="129"/>
    </location>
</feature>
<accession>A0A841T964</accession>
<feature type="signal peptide" evidence="1">
    <location>
        <begin position="1"/>
        <end position="25"/>
    </location>
</feature>
<comment type="caution">
    <text evidence="2">The sequence shown here is derived from an EMBL/GenBank/DDBJ whole genome shotgun (WGS) entry which is preliminary data.</text>
</comment>
<keyword evidence="1" id="KW-0732">Signal</keyword>
<protein>
    <recommendedName>
        <fullName evidence="4">DUF3888 domain-containing protein</fullName>
    </recommendedName>
</protein>
<dbReference type="Proteomes" id="UP000574133">
    <property type="component" value="Unassembled WGS sequence"/>
</dbReference>
<sequence>MWQKWLWFAAITCLAIPLFSQQATASASQADTHKEALMEEALLQLLHEDIYKSLQTIFRVTIPQFNHERIARIDSYVTGLKPHRPVDAIGGARVYEIDVEVTMSNGQRVLLTLNNESGSYGMVKHRLLR</sequence>
<keyword evidence="3" id="KW-1185">Reference proteome</keyword>
<evidence type="ECO:0000313" key="2">
    <source>
        <dbReference type="EMBL" id="MBB6676609.1"/>
    </source>
</evidence>
<organism evidence="2 3">
    <name type="scientific">Cohnella lubricantis</name>
    <dbReference type="NCBI Taxonomy" id="2163172"/>
    <lineage>
        <taxon>Bacteria</taxon>
        <taxon>Bacillati</taxon>
        <taxon>Bacillota</taxon>
        <taxon>Bacilli</taxon>
        <taxon>Bacillales</taxon>
        <taxon>Paenibacillaceae</taxon>
        <taxon>Cohnella</taxon>
    </lineage>
</organism>
<evidence type="ECO:0008006" key="4">
    <source>
        <dbReference type="Google" id="ProtNLM"/>
    </source>
</evidence>
<gene>
    <name evidence="2" type="ORF">H4Q31_04620</name>
</gene>
<dbReference type="EMBL" id="JACJVN010000019">
    <property type="protein sequence ID" value="MBB6676609.1"/>
    <property type="molecule type" value="Genomic_DNA"/>
</dbReference>
<evidence type="ECO:0000313" key="3">
    <source>
        <dbReference type="Proteomes" id="UP000574133"/>
    </source>
</evidence>